<dbReference type="EMBL" id="KB445797">
    <property type="protein sequence ID" value="EMD36791.1"/>
    <property type="molecule type" value="Genomic_DNA"/>
</dbReference>
<evidence type="ECO:0008006" key="3">
    <source>
        <dbReference type="Google" id="ProtNLM"/>
    </source>
</evidence>
<feature type="non-terminal residue" evidence="1">
    <location>
        <position position="1"/>
    </location>
</feature>
<proteinExistence type="predicted"/>
<keyword evidence="2" id="KW-1185">Reference proteome</keyword>
<dbReference type="OrthoDB" id="2570975at2759"/>
<sequence length="249" mass="26780">HSTPSRSAPSARLAEQKLPRRLARPAFREVSRAVLTAIDPALEELPFDFIRQGLAKRGADMLKVLPNVHATPARHVLPKELSVLVHDLASHAPTHMLAVYAPSQAPRRTVTLFPVHDVIFAAHCAALPPLPPSNSAAPYNLTLPVVPLPLPHPASLPALSAFLYTQRADQLLAALLPPLPPALARPAPAQYARALAETYTQRALAAHALRVTGAWRNACALGIHDDVFWRVLGAAWEVVLAALAMSVGR</sequence>
<protein>
    <recommendedName>
        <fullName evidence="3">Clp1-like protein</fullName>
    </recommendedName>
</protein>
<dbReference type="HOGENOM" id="CLU_059618_0_0_1"/>
<reference evidence="1 2" key="1">
    <citation type="journal article" date="2012" name="Proc. Natl. Acad. Sci. U.S.A.">
        <title>Comparative genomics of Ceriporiopsis subvermispora and Phanerochaete chrysosporium provide insight into selective ligninolysis.</title>
        <authorList>
            <person name="Fernandez-Fueyo E."/>
            <person name="Ruiz-Duenas F.J."/>
            <person name="Ferreira P."/>
            <person name="Floudas D."/>
            <person name="Hibbett D.S."/>
            <person name="Canessa P."/>
            <person name="Larrondo L.F."/>
            <person name="James T.Y."/>
            <person name="Seelenfreund D."/>
            <person name="Lobos S."/>
            <person name="Polanco R."/>
            <person name="Tello M."/>
            <person name="Honda Y."/>
            <person name="Watanabe T."/>
            <person name="Watanabe T."/>
            <person name="Ryu J.S."/>
            <person name="Kubicek C.P."/>
            <person name="Schmoll M."/>
            <person name="Gaskell J."/>
            <person name="Hammel K.E."/>
            <person name="St John F.J."/>
            <person name="Vanden Wymelenberg A."/>
            <person name="Sabat G."/>
            <person name="Splinter BonDurant S."/>
            <person name="Syed K."/>
            <person name="Yadav J.S."/>
            <person name="Doddapaneni H."/>
            <person name="Subramanian V."/>
            <person name="Lavin J.L."/>
            <person name="Oguiza J.A."/>
            <person name="Perez G."/>
            <person name="Pisabarro A.G."/>
            <person name="Ramirez L."/>
            <person name="Santoyo F."/>
            <person name="Master E."/>
            <person name="Coutinho P.M."/>
            <person name="Henrissat B."/>
            <person name="Lombard V."/>
            <person name="Magnuson J.K."/>
            <person name="Kuees U."/>
            <person name="Hori C."/>
            <person name="Igarashi K."/>
            <person name="Samejima M."/>
            <person name="Held B.W."/>
            <person name="Barry K.W."/>
            <person name="LaButti K.M."/>
            <person name="Lapidus A."/>
            <person name="Lindquist E.A."/>
            <person name="Lucas S.M."/>
            <person name="Riley R."/>
            <person name="Salamov A.A."/>
            <person name="Hoffmeister D."/>
            <person name="Schwenk D."/>
            <person name="Hadar Y."/>
            <person name="Yarden O."/>
            <person name="de Vries R.P."/>
            <person name="Wiebenga A."/>
            <person name="Stenlid J."/>
            <person name="Eastwood D."/>
            <person name="Grigoriev I.V."/>
            <person name="Berka R.M."/>
            <person name="Blanchette R.A."/>
            <person name="Kersten P."/>
            <person name="Martinez A.T."/>
            <person name="Vicuna R."/>
            <person name="Cullen D."/>
        </authorList>
    </citation>
    <scope>NUCLEOTIDE SEQUENCE [LARGE SCALE GENOMIC DNA]</scope>
    <source>
        <strain evidence="1 2">B</strain>
    </source>
</reference>
<dbReference type="Proteomes" id="UP000016930">
    <property type="component" value="Unassembled WGS sequence"/>
</dbReference>
<evidence type="ECO:0000313" key="1">
    <source>
        <dbReference type="EMBL" id="EMD36791.1"/>
    </source>
</evidence>
<name>M2RD90_CERS8</name>
<gene>
    <name evidence="1" type="ORF">CERSUDRAFT_23972</name>
</gene>
<accession>M2RD90</accession>
<feature type="non-terminal residue" evidence="1">
    <location>
        <position position="249"/>
    </location>
</feature>
<evidence type="ECO:0000313" key="2">
    <source>
        <dbReference type="Proteomes" id="UP000016930"/>
    </source>
</evidence>
<dbReference type="AlphaFoldDB" id="M2RD90"/>
<organism evidence="1 2">
    <name type="scientific">Ceriporiopsis subvermispora (strain B)</name>
    <name type="common">White-rot fungus</name>
    <name type="synonym">Gelatoporia subvermispora</name>
    <dbReference type="NCBI Taxonomy" id="914234"/>
    <lineage>
        <taxon>Eukaryota</taxon>
        <taxon>Fungi</taxon>
        <taxon>Dikarya</taxon>
        <taxon>Basidiomycota</taxon>
        <taxon>Agaricomycotina</taxon>
        <taxon>Agaricomycetes</taxon>
        <taxon>Polyporales</taxon>
        <taxon>Gelatoporiaceae</taxon>
        <taxon>Gelatoporia</taxon>
    </lineage>
</organism>